<dbReference type="RefSeq" id="WP_394511146.1">
    <property type="nucleotide sequence ID" value="NZ_JBIGHX010000003.1"/>
</dbReference>
<sequence>MSYQPRDGSLAERLCAHFRANPFDELDNVDIAKRFDVNQSSIAALLNNAINAGHIQRLSKGCYAAGPKLGAEKAAPAAAPAPASADAPPKPGFQTWLATKGQEESKGGGAGAALLPDPASLVIEAGIPIPEAQSEKVLRYAAKFAEMKVGDSFGCSHGAAKALITSASRWGKSLNRRFVMRRTTATEARIWRKE</sequence>
<evidence type="ECO:0000313" key="2">
    <source>
        <dbReference type="EMBL" id="MFG6462283.1"/>
    </source>
</evidence>
<name>A0ABW7GJZ1_9BURK</name>
<gene>
    <name evidence="2" type="ORF">ACG04Q_11945</name>
</gene>
<dbReference type="Proteomes" id="UP001606302">
    <property type="component" value="Unassembled WGS sequence"/>
</dbReference>
<accession>A0ABW7GJZ1</accession>
<feature type="region of interest" description="Disordered" evidence="1">
    <location>
        <begin position="76"/>
        <end position="95"/>
    </location>
</feature>
<comment type="caution">
    <text evidence="2">The sequence shown here is derived from an EMBL/GenBank/DDBJ whole genome shotgun (WGS) entry which is preliminary data.</text>
</comment>
<dbReference type="EMBL" id="JBIGHX010000003">
    <property type="protein sequence ID" value="MFG6462283.1"/>
    <property type="molecule type" value="Genomic_DNA"/>
</dbReference>
<feature type="compositionally biased region" description="Low complexity" evidence="1">
    <location>
        <begin position="76"/>
        <end position="87"/>
    </location>
</feature>
<evidence type="ECO:0000313" key="3">
    <source>
        <dbReference type="Proteomes" id="UP001606302"/>
    </source>
</evidence>
<reference evidence="2 3" key="1">
    <citation type="submission" date="2024-08" db="EMBL/GenBank/DDBJ databases">
        <authorList>
            <person name="Lu H."/>
        </authorList>
    </citation>
    <scope>NUCLEOTIDE SEQUENCE [LARGE SCALE GENOMIC DNA]</scope>
    <source>
        <strain evidence="2 3">DXS20W</strain>
    </source>
</reference>
<keyword evidence="3" id="KW-1185">Reference proteome</keyword>
<evidence type="ECO:0008006" key="4">
    <source>
        <dbReference type="Google" id="ProtNLM"/>
    </source>
</evidence>
<proteinExistence type="predicted"/>
<organism evidence="2 3">
    <name type="scientific">Pelomonas lactea</name>
    <dbReference type="NCBI Taxonomy" id="3299030"/>
    <lineage>
        <taxon>Bacteria</taxon>
        <taxon>Pseudomonadati</taxon>
        <taxon>Pseudomonadota</taxon>
        <taxon>Betaproteobacteria</taxon>
        <taxon>Burkholderiales</taxon>
        <taxon>Sphaerotilaceae</taxon>
        <taxon>Roseateles</taxon>
    </lineage>
</organism>
<protein>
    <recommendedName>
        <fullName evidence="4">MarR family transcriptional regulator</fullName>
    </recommendedName>
</protein>
<evidence type="ECO:0000256" key="1">
    <source>
        <dbReference type="SAM" id="MobiDB-lite"/>
    </source>
</evidence>